<evidence type="ECO:0000313" key="2">
    <source>
        <dbReference type="Proteomes" id="UP001261624"/>
    </source>
</evidence>
<protein>
    <recommendedName>
        <fullName evidence="3">Alpha/beta hydrolase</fullName>
    </recommendedName>
</protein>
<proteinExistence type="predicted"/>
<dbReference type="InterPro" id="IPR029058">
    <property type="entry name" value="AB_hydrolase_fold"/>
</dbReference>
<name>A0ABU3E1W8_9FLAO</name>
<gene>
    <name evidence="1" type="ORF">RM549_09195</name>
</gene>
<comment type="caution">
    <text evidence="1">The sequence shown here is derived from an EMBL/GenBank/DDBJ whole genome shotgun (WGS) entry which is preliminary data.</text>
</comment>
<organism evidence="1 2">
    <name type="scientific">Autumnicola patrickiae</name>
    <dbReference type="NCBI Taxonomy" id="3075591"/>
    <lineage>
        <taxon>Bacteria</taxon>
        <taxon>Pseudomonadati</taxon>
        <taxon>Bacteroidota</taxon>
        <taxon>Flavobacteriia</taxon>
        <taxon>Flavobacteriales</taxon>
        <taxon>Flavobacteriaceae</taxon>
        <taxon>Autumnicola</taxon>
    </lineage>
</organism>
<evidence type="ECO:0000313" key="1">
    <source>
        <dbReference type="EMBL" id="MDT0689958.1"/>
    </source>
</evidence>
<sequence length="168" mass="19336">MNILYLHDVNSKLSDKKRMILEKHGNVFAPNFDYSKEKILSFKTIVKYVHPRKDVIIGCGLGAVNGFIGSNINGTPALLFNPPLMKYYKYSKAPQIVQGPKYLVLGAKDEVVDPRETLTFLKDHLQQKELEIKVYPYLGHEISSVFFKELVSDYFYNLKFTFRQGGCY</sequence>
<dbReference type="RefSeq" id="WP_311683996.1">
    <property type="nucleotide sequence ID" value="NZ_JAVRHM010000009.1"/>
</dbReference>
<dbReference type="Gene3D" id="3.40.50.1820">
    <property type="entry name" value="alpha/beta hydrolase"/>
    <property type="match status" value="1"/>
</dbReference>
<keyword evidence="2" id="KW-1185">Reference proteome</keyword>
<reference evidence="1 2" key="1">
    <citation type="submission" date="2023-09" db="EMBL/GenBank/DDBJ databases">
        <authorList>
            <person name="Rey-Velasco X."/>
        </authorList>
    </citation>
    <scope>NUCLEOTIDE SEQUENCE [LARGE SCALE GENOMIC DNA]</scope>
    <source>
        <strain evidence="1 2">F188</strain>
    </source>
</reference>
<dbReference type="Proteomes" id="UP001261624">
    <property type="component" value="Unassembled WGS sequence"/>
</dbReference>
<evidence type="ECO:0008006" key="3">
    <source>
        <dbReference type="Google" id="ProtNLM"/>
    </source>
</evidence>
<dbReference type="EMBL" id="JAVRHM010000009">
    <property type="protein sequence ID" value="MDT0689958.1"/>
    <property type="molecule type" value="Genomic_DNA"/>
</dbReference>
<accession>A0ABU3E1W8</accession>